<accession>A0A8J6B0E2</accession>
<reference evidence="1" key="1">
    <citation type="journal article" date="2021" name="Evol. Appl.">
        <title>The genome of the Pyrenean desman and the effects of bottlenecks and inbreeding on the genomic landscape of an endangered species.</title>
        <authorList>
            <person name="Escoda L."/>
            <person name="Castresana J."/>
        </authorList>
    </citation>
    <scope>NUCLEOTIDE SEQUENCE</scope>
    <source>
        <strain evidence="1">IBE-C5619</strain>
    </source>
</reference>
<dbReference type="Proteomes" id="UP000700334">
    <property type="component" value="Unassembled WGS sequence"/>
</dbReference>
<comment type="caution">
    <text evidence="1">The sequence shown here is derived from an EMBL/GenBank/DDBJ whole genome shotgun (WGS) entry which is preliminary data.</text>
</comment>
<name>A0A8J6B0E2_GALPY</name>
<feature type="non-terminal residue" evidence="1">
    <location>
        <position position="1"/>
    </location>
</feature>
<gene>
    <name evidence="1" type="ORF">J0S82_006836</name>
</gene>
<organism evidence="1 2">
    <name type="scientific">Galemys pyrenaicus</name>
    <name type="common">Iberian desman</name>
    <name type="synonym">Pyrenean desman</name>
    <dbReference type="NCBI Taxonomy" id="202257"/>
    <lineage>
        <taxon>Eukaryota</taxon>
        <taxon>Metazoa</taxon>
        <taxon>Chordata</taxon>
        <taxon>Craniata</taxon>
        <taxon>Vertebrata</taxon>
        <taxon>Euteleostomi</taxon>
        <taxon>Mammalia</taxon>
        <taxon>Eutheria</taxon>
        <taxon>Laurasiatheria</taxon>
        <taxon>Eulipotyphla</taxon>
        <taxon>Talpidae</taxon>
        <taxon>Galemys</taxon>
    </lineage>
</organism>
<sequence>MVVRNEKRSWSLGEDVLVSRELESRYNSKKLFKGKGIYEMNLSQWELMERTRSCGFENSFFRKDHGYKKLVGQGGPQKGYFR</sequence>
<protein>
    <submittedName>
        <fullName evidence="1">Zinc finger protein 30</fullName>
    </submittedName>
</protein>
<evidence type="ECO:0000313" key="1">
    <source>
        <dbReference type="EMBL" id="KAG8524425.1"/>
    </source>
</evidence>
<proteinExistence type="predicted"/>
<dbReference type="EMBL" id="JAGFMF010011389">
    <property type="protein sequence ID" value="KAG8524425.1"/>
    <property type="molecule type" value="Genomic_DNA"/>
</dbReference>
<dbReference type="AlphaFoldDB" id="A0A8J6B0E2"/>
<dbReference type="OrthoDB" id="10530548at2759"/>
<evidence type="ECO:0000313" key="2">
    <source>
        <dbReference type="Proteomes" id="UP000700334"/>
    </source>
</evidence>
<keyword evidence="2" id="KW-1185">Reference proteome</keyword>